<dbReference type="OrthoDB" id="5179393at2"/>
<dbReference type="InterPro" id="IPR042226">
    <property type="entry name" value="eFR1_2_sf"/>
</dbReference>
<sequence>MTTDSTTGTNTGTRGPGLTTIAAIRARYEQPGPHASAVVDVPKPGTVGDDLDVRWSAVESELRSLGASERTVANMGDALRATHRRGHPLLVTANDHDAATCWLGFDIEPSISLGPLPALLPAAHQAALVPAPTVAAVIDRTGADLYVVGALDLDTLRAVDGDDEQIHKALGGGMSQPRHQRHSEVIWERNAELIAAAITNECASTGANGVVLTGDEREVNLVRDELVESRVGPVRPVRAGGRHEPTTPDRVRSAALDFRAERHRRLVERSLDDLREELGQRDQAIAGSVEVLEAITDNRVKTLFVDLDVGARSAHVDATIRAALAHGADLVTGTGFDLHDGIAAILRIPYT</sequence>
<keyword evidence="2" id="KW-1185">Reference proteome</keyword>
<evidence type="ECO:0000313" key="1">
    <source>
        <dbReference type="EMBL" id="BAN03517.1"/>
    </source>
</evidence>
<dbReference type="Pfam" id="PF18844">
    <property type="entry name" value="baeRF_family2"/>
    <property type="match status" value="1"/>
</dbReference>
<organism evidence="1 2">
    <name type="scientific">Ilumatobacter coccineus (strain NBRC 103263 / KCTC 29153 / YM16-304)</name>
    <dbReference type="NCBI Taxonomy" id="1313172"/>
    <lineage>
        <taxon>Bacteria</taxon>
        <taxon>Bacillati</taxon>
        <taxon>Actinomycetota</taxon>
        <taxon>Acidimicrobiia</taxon>
        <taxon>Acidimicrobiales</taxon>
        <taxon>Ilumatobacteraceae</taxon>
        <taxon>Ilumatobacter</taxon>
    </lineage>
</organism>
<evidence type="ECO:0000313" key="2">
    <source>
        <dbReference type="Proteomes" id="UP000011863"/>
    </source>
</evidence>
<dbReference type="EMBL" id="AP012057">
    <property type="protein sequence ID" value="BAN03517.1"/>
    <property type="molecule type" value="Genomic_DNA"/>
</dbReference>
<gene>
    <name evidence="1" type="ORF">YM304_32030</name>
</gene>
<dbReference type="Gene3D" id="3.30.420.60">
    <property type="entry name" value="eRF1 domain 2"/>
    <property type="match status" value="1"/>
</dbReference>
<reference evidence="1 2" key="1">
    <citation type="journal article" date="2013" name="Int. J. Syst. Evol. Microbiol.">
        <title>Ilumatobacter nonamiense sp. nov. and Ilumatobacter coccineum sp. nov., isolated from seashore sand.</title>
        <authorList>
            <person name="Matsumoto A."/>
            <person name="Kasai H."/>
            <person name="Matsuo Y."/>
            <person name="Shizuri Y."/>
            <person name="Ichikawa N."/>
            <person name="Fujita N."/>
            <person name="Omura S."/>
            <person name="Takahashi Y."/>
        </authorList>
    </citation>
    <scope>NUCLEOTIDE SEQUENCE [LARGE SCALE GENOMIC DNA]</scope>
    <source>
        <strain evidence="2">NBRC 103263 / KCTC 29153 / YM16-304</strain>
    </source>
</reference>
<dbReference type="Proteomes" id="UP000011863">
    <property type="component" value="Chromosome"/>
</dbReference>
<accession>A0A6C7E9W9</accession>
<proteinExistence type="predicted"/>
<dbReference type="RefSeq" id="WP_015442764.1">
    <property type="nucleotide sequence ID" value="NC_020520.1"/>
</dbReference>
<dbReference type="InterPro" id="IPR040701">
    <property type="entry name" value="Bact_RF_family2"/>
</dbReference>
<dbReference type="AlphaFoldDB" id="A0A6C7E9W9"/>
<protein>
    <recommendedName>
        <fullName evidence="3">eRF1 domain-containing protein</fullName>
    </recommendedName>
</protein>
<evidence type="ECO:0008006" key="3">
    <source>
        <dbReference type="Google" id="ProtNLM"/>
    </source>
</evidence>
<dbReference type="KEGG" id="aym:YM304_32030"/>
<name>A0A6C7E9W9_ILUCY</name>